<evidence type="ECO:0000256" key="2">
    <source>
        <dbReference type="ARBA" id="ARBA00029460"/>
    </source>
</evidence>
<comment type="similarity">
    <text evidence="2">Belongs to the TlyA family.</text>
</comment>
<dbReference type="AlphaFoldDB" id="A0A1G6TYH2"/>
<dbReference type="Gene3D" id="3.10.290.10">
    <property type="entry name" value="RNA-binding S4 domain"/>
    <property type="match status" value="1"/>
</dbReference>
<dbReference type="RefSeq" id="WP_091791263.1">
    <property type="nucleotide sequence ID" value="NZ_FNAF01000002.1"/>
</dbReference>
<dbReference type="OrthoDB" id="9784736at2"/>
<sequence length="265" mass="28566">MAKKERLDVVLVQQGLFASRQAAQKRIMAGEVLVNDQKIDKAGTQVPTDASIRLLGKDLPYVSRGGLKLEEAVKTFQLDLAGGAVCDLGASTGGFVDCALQHGARKVYAIDVGTNQLVWQLRTHPQVDCREQTNARYLTAADFPEQMDWVTTDVSFISLTKIFPAAAEILKPDGQMVALIKPQFEAGREHVGKHGVVRDLDVHQAVIAKVVAAAEDEGLYPRGLTPSPIRGPAGNVEYLLWLSKDAHLAVRPDIPSVVAAGATIP</sequence>
<dbReference type="PANTHER" id="PTHR32319">
    <property type="entry name" value="BACTERIAL HEMOLYSIN-LIKE PROTEIN"/>
    <property type="match status" value="1"/>
</dbReference>
<dbReference type="Pfam" id="PF01479">
    <property type="entry name" value="S4"/>
    <property type="match status" value="1"/>
</dbReference>
<dbReference type="GO" id="GO:0008168">
    <property type="term" value="F:methyltransferase activity"/>
    <property type="evidence" value="ECO:0007669"/>
    <property type="project" value="UniProtKB-KW"/>
</dbReference>
<name>A0A1G6TYH2_PEPNI</name>
<evidence type="ECO:0000256" key="3">
    <source>
        <dbReference type="PROSITE-ProRule" id="PRU00182"/>
    </source>
</evidence>
<dbReference type="SMART" id="SM00363">
    <property type="entry name" value="S4"/>
    <property type="match status" value="1"/>
</dbReference>
<dbReference type="GO" id="GO:0003723">
    <property type="term" value="F:RNA binding"/>
    <property type="evidence" value="ECO:0007669"/>
    <property type="project" value="UniProtKB-KW"/>
</dbReference>
<dbReference type="EMBL" id="FNAF01000002">
    <property type="protein sequence ID" value="SDD33417.1"/>
    <property type="molecule type" value="Genomic_DNA"/>
</dbReference>
<accession>A0A1G6TYH2</accession>
<evidence type="ECO:0000256" key="1">
    <source>
        <dbReference type="ARBA" id="ARBA00022884"/>
    </source>
</evidence>
<dbReference type="CDD" id="cd00165">
    <property type="entry name" value="S4"/>
    <property type="match status" value="1"/>
</dbReference>
<keyword evidence="6" id="KW-1185">Reference proteome</keyword>
<dbReference type="SUPFAM" id="SSF55174">
    <property type="entry name" value="Alpha-L RNA-binding motif"/>
    <property type="match status" value="1"/>
</dbReference>
<dbReference type="GO" id="GO:0032259">
    <property type="term" value="P:methylation"/>
    <property type="evidence" value="ECO:0007669"/>
    <property type="project" value="UniProtKB-KW"/>
</dbReference>
<reference evidence="5 6" key="1">
    <citation type="submission" date="2016-10" db="EMBL/GenBank/DDBJ databases">
        <authorList>
            <person name="de Groot N.N."/>
        </authorList>
    </citation>
    <scope>NUCLEOTIDE SEQUENCE [LARGE SCALE GENOMIC DNA]</scope>
    <source>
        <strain evidence="5 6">DSM 20475</strain>
    </source>
</reference>
<dbReference type="STRING" id="2741.SAMN04489866_102261"/>
<keyword evidence="5" id="KW-0489">Methyltransferase</keyword>
<gene>
    <name evidence="5" type="ORF">SAMN04489866_102261</name>
</gene>
<protein>
    <submittedName>
        <fullName evidence="5">23S rRNA (Cytidine1920-2'-O)/16S rRNA (Cytidine1409-2'-O)-methyltransferase</fullName>
    </submittedName>
</protein>
<proteinExistence type="inferred from homology"/>
<dbReference type="SUPFAM" id="SSF53335">
    <property type="entry name" value="S-adenosyl-L-methionine-dependent methyltransferases"/>
    <property type="match status" value="1"/>
</dbReference>
<dbReference type="PROSITE" id="PS50889">
    <property type="entry name" value="S4"/>
    <property type="match status" value="1"/>
</dbReference>
<organism evidence="5 6">
    <name type="scientific">Peptococcus niger</name>
    <dbReference type="NCBI Taxonomy" id="2741"/>
    <lineage>
        <taxon>Bacteria</taxon>
        <taxon>Bacillati</taxon>
        <taxon>Bacillota</taxon>
        <taxon>Clostridia</taxon>
        <taxon>Eubacteriales</taxon>
        <taxon>Peptococcaceae</taxon>
        <taxon>Peptococcus</taxon>
    </lineage>
</organism>
<dbReference type="Proteomes" id="UP000198995">
    <property type="component" value="Unassembled WGS sequence"/>
</dbReference>
<dbReference type="InterPro" id="IPR047048">
    <property type="entry name" value="TlyA"/>
</dbReference>
<keyword evidence="5" id="KW-0808">Transferase</keyword>
<feature type="domain" description="RNA-binding S4" evidence="4">
    <location>
        <begin position="5"/>
        <end position="70"/>
    </location>
</feature>
<evidence type="ECO:0000259" key="4">
    <source>
        <dbReference type="SMART" id="SM00363"/>
    </source>
</evidence>
<dbReference type="InterPro" id="IPR002877">
    <property type="entry name" value="RNA_MeTrfase_FtsJ_dom"/>
</dbReference>
<dbReference type="InterPro" id="IPR029063">
    <property type="entry name" value="SAM-dependent_MTases_sf"/>
</dbReference>
<dbReference type="Gene3D" id="3.40.50.150">
    <property type="entry name" value="Vaccinia Virus protein VP39"/>
    <property type="match status" value="1"/>
</dbReference>
<keyword evidence="1 3" id="KW-0694">RNA-binding</keyword>
<dbReference type="NCBIfam" id="TIGR00478">
    <property type="entry name" value="tly"/>
    <property type="match status" value="1"/>
</dbReference>
<dbReference type="Pfam" id="PF01728">
    <property type="entry name" value="FtsJ"/>
    <property type="match status" value="1"/>
</dbReference>
<dbReference type="InterPro" id="IPR036986">
    <property type="entry name" value="S4_RNA-bd_sf"/>
</dbReference>
<dbReference type="PANTHER" id="PTHR32319:SF0">
    <property type="entry name" value="BACTERIAL HEMOLYSIN-LIKE PROTEIN"/>
    <property type="match status" value="1"/>
</dbReference>
<dbReference type="PIRSF" id="PIRSF005578">
    <property type="entry name" value="TlyA"/>
    <property type="match status" value="1"/>
</dbReference>
<dbReference type="InterPro" id="IPR004538">
    <property type="entry name" value="Hemolysin_A/TlyA"/>
</dbReference>
<dbReference type="InterPro" id="IPR002942">
    <property type="entry name" value="S4_RNA-bd"/>
</dbReference>
<evidence type="ECO:0000313" key="6">
    <source>
        <dbReference type="Proteomes" id="UP000198995"/>
    </source>
</evidence>
<evidence type="ECO:0000313" key="5">
    <source>
        <dbReference type="EMBL" id="SDD33417.1"/>
    </source>
</evidence>